<feature type="non-terminal residue" evidence="1">
    <location>
        <position position="1"/>
    </location>
</feature>
<proteinExistence type="predicted"/>
<keyword evidence="2" id="KW-1185">Reference proteome</keyword>
<organism evidence="1">
    <name type="scientific">Oppiella nova</name>
    <dbReference type="NCBI Taxonomy" id="334625"/>
    <lineage>
        <taxon>Eukaryota</taxon>
        <taxon>Metazoa</taxon>
        <taxon>Ecdysozoa</taxon>
        <taxon>Arthropoda</taxon>
        <taxon>Chelicerata</taxon>
        <taxon>Arachnida</taxon>
        <taxon>Acari</taxon>
        <taxon>Acariformes</taxon>
        <taxon>Sarcoptiformes</taxon>
        <taxon>Oribatida</taxon>
        <taxon>Brachypylina</taxon>
        <taxon>Oppioidea</taxon>
        <taxon>Oppiidae</taxon>
        <taxon>Oppiella</taxon>
    </lineage>
</organism>
<sequence>LWNRVEGIDANVEHKKSGLNIQCKRESALAIDSPFTTTLMSEPSMEVLSNSDYVVLKQNQYSLWCSRSVTQTEPLFKPIIVNDSTSYESFECHGLIHGLIGIFQTDKLLLIKECQSIGSLPSDDNVFKIQRIVIIGLSSGEPIGDLSLSDI</sequence>
<evidence type="ECO:0000313" key="2">
    <source>
        <dbReference type="Proteomes" id="UP000728032"/>
    </source>
</evidence>
<reference evidence="1" key="1">
    <citation type="submission" date="2020-11" db="EMBL/GenBank/DDBJ databases">
        <authorList>
            <person name="Tran Van P."/>
        </authorList>
    </citation>
    <scope>NUCLEOTIDE SEQUENCE</scope>
</reference>
<dbReference type="EMBL" id="CAJPVJ010001642">
    <property type="protein sequence ID" value="CAG2165085.1"/>
    <property type="molecule type" value="Genomic_DNA"/>
</dbReference>
<dbReference type="EMBL" id="OC916467">
    <property type="protein sequence ID" value="CAD7644369.1"/>
    <property type="molecule type" value="Genomic_DNA"/>
</dbReference>
<name>A0A7R9LME1_9ACAR</name>
<dbReference type="Proteomes" id="UP000728032">
    <property type="component" value="Unassembled WGS sequence"/>
</dbReference>
<gene>
    <name evidence="1" type="ORF">ONB1V03_LOCUS4631</name>
</gene>
<accession>A0A7R9LME1</accession>
<protein>
    <submittedName>
        <fullName evidence="1">Uncharacterized protein</fullName>
    </submittedName>
</protein>
<evidence type="ECO:0000313" key="1">
    <source>
        <dbReference type="EMBL" id="CAD7644369.1"/>
    </source>
</evidence>
<dbReference type="AlphaFoldDB" id="A0A7R9LME1"/>